<feature type="domain" description="GSCFA" evidence="1">
    <location>
        <begin position="21"/>
        <end position="256"/>
    </location>
</feature>
<name>A0A1M4U4H4_9FLAO</name>
<dbReference type="OrthoDB" id="9807687at2"/>
<evidence type="ECO:0000259" key="1">
    <source>
        <dbReference type="Pfam" id="PF08885"/>
    </source>
</evidence>
<dbReference type="InterPro" id="IPR014982">
    <property type="entry name" value="GSCFA"/>
</dbReference>
<dbReference type="AlphaFoldDB" id="A0A1M4U4H4"/>
<dbReference type="Proteomes" id="UP000184462">
    <property type="component" value="Unassembled WGS sequence"/>
</dbReference>
<dbReference type="PROSITE" id="PS51257">
    <property type="entry name" value="PROKAR_LIPOPROTEIN"/>
    <property type="match status" value="1"/>
</dbReference>
<dbReference type="Pfam" id="PF08885">
    <property type="entry name" value="GSCFA"/>
    <property type="match status" value="1"/>
</dbReference>
<dbReference type="EMBL" id="FQTW01000002">
    <property type="protein sequence ID" value="SHE51553.1"/>
    <property type="molecule type" value="Genomic_DNA"/>
</dbReference>
<dbReference type="RefSeq" id="WP_073192206.1">
    <property type="nucleotide sequence ID" value="NZ_FQTW01000002.1"/>
</dbReference>
<keyword evidence="3" id="KW-1185">Reference proteome</keyword>
<evidence type="ECO:0000313" key="3">
    <source>
        <dbReference type="Proteomes" id="UP000184462"/>
    </source>
</evidence>
<evidence type="ECO:0000313" key="2">
    <source>
        <dbReference type="EMBL" id="SHE51553.1"/>
    </source>
</evidence>
<sequence>MKFFSEVNLPTSNYKLDYSSQILLLGSCFATHIHDQLSYYQFQAKANPFGVLFHPKAILKTIELAAGYRQDFELIEHDGLHHSFLAHSSLSASTQDEVIHQLETSTEVLRQALQHSTLIFISLGTAWYYSRQINSAFVANCHKIPSKEFAKHLSSVAELKQDLTKIVRLVNKLNPESKLVFTVSPVKHLKDGLVENSRSKAHLIAAVHEFIDESEHDLMYFPSYELLVDELRDYRFYKPDLAHPSLSAVKFIWEKFKSVYIDQSTLEVMNQVEAIQKGLHHKAFNPQSEAHQKFMANLEVKISQLKQKFPHMNFINS</sequence>
<gene>
    <name evidence="2" type="ORF">SAMN05444278_102176</name>
</gene>
<reference evidence="2 3" key="1">
    <citation type="submission" date="2016-11" db="EMBL/GenBank/DDBJ databases">
        <authorList>
            <person name="Jaros S."/>
            <person name="Januszkiewicz K."/>
            <person name="Wedrychowicz H."/>
        </authorList>
    </citation>
    <scope>NUCLEOTIDE SEQUENCE [LARGE SCALE GENOMIC DNA]</scope>
    <source>
        <strain evidence="2 3">DSM 25661</strain>
    </source>
</reference>
<organism evidence="2 3">
    <name type="scientific">Psychroflexus salarius</name>
    <dbReference type="NCBI Taxonomy" id="1155689"/>
    <lineage>
        <taxon>Bacteria</taxon>
        <taxon>Pseudomonadati</taxon>
        <taxon>Bacteroidota</taxon>
        <taxon>Flavobacteriia</taxon>
        <taxon>Flavobacteriales</taxon>
        <taxon>Flavobacteriaceae</taxon>
        <taxon>Psychroflexus</taxon>
    </lineage>
</organism>
<protein>
    <submittedName>
        <fullName evidence="2">GSCFA family protein</fullName>
    </submittedName>
</protein>
<dbReference type="STRING" id="1155689.SAMN05444278_102176"/>
<accession>A0A1M4U4H4</accession>
<proteinExistence type="predicted"/>